<dbReference type="Pfam" id="PF06949">
    <property type="entry name" value="DUF1292"/>
    <property type="match status" value="1"/>
</dbReference>
<protein>
    <recommendedName>
        <fullName evidence="2">UPF0473 protein H9980_08540</fullName>
    </recommendedName>
</protein>
<evidence type="ECO:0000256" key="2">
    <source>
        <dbReference type="HAMAP-Rule" id="MF_01448"/>
    </source>
</evidence>
<dbReference type="PANTHER" id="PTHR40066:SF1">
    <property type="entry name" value="UPF0473 PROTEIN CBO2561_CLC_2432"/>
    <property type="match status" value="1"/>
</dbReference>
<dbReference type="AlphaFoldDB" id="A0A9D2BMB9"/>
<gene>
    <name evidence="3" type="ORF">H9980_08540</name>
</gene>
<evidence type="ECO:0000313" key="3">
    <source>
        <dbReference type="EMBL" id="HIX82000.1"/>
    </source>
</evidence>
<organism evidence="3 4">
    <name type="scientific">Candidatus Erysipelatoclostridium merdavium</name>
    <dbReference type="NCBI Taxonomy" id="2838566"/>
    <lineage>
        <taxon>Bacteria</taxon>
        <taxon>Bacillati</taxon>
        <taxon>Bacillota</taxon>
        <taxon>Erysipelotrichia</taxon>
        <taxon>Erysipelotrichales</taxon>
        <taxon>Erysipelotrichales incertae sedis</taxon>
    </lineage>
</organism>
<dbReference type="PANTHER" id="PTHR40066">
    <property type="entry name" value="UPF0473 PROTEIN CBO2561/CLC_2432"/>
    <property type="match status" value="1"/>
</dbReference>
<evidence type="ECO:0000256" key="1">
    <source>
        <dbReference type="ARBA" id="ARBA00008439"/>
    </source>
</evidence>
<reference evidence="3" key="2">
    <citation type="submission" date="2021-04" db="EMBL/GenBank/DDBJ databases">
        <authorList>
            <person name="Gilroy R."/>
        </authorList>
    </citation>
    <scope>NUCLEOTIDE SEQUENCE</scope>
    <source>
        <strain evidence="3">ChiGjej1B1-14440</strain>
    </source>
</reference>
<comment type="similarity">
    <text evidence="1 2">Belongs to the UPF0473 family.</text>
</comment>
<dbReference type="Proteomes" id="UP000886724">
    <property type="component" value="Unassembled WGS sequence"/>
</dbReference>
<comment type="caution">
    <text evidence="3">The sequence shown here is derived from an EMBL/GenBank/DDBJ whole genome shotgun (WGS) entry which is preliminary data.</text>
</comment>
<evidence type="ECO:0000313" key="4">
    <source>
        <dbReference type="Proteomes" id="UP000886724"/>
    </source>
</evidence>
<dbReference type="InterPro" id="IPR009711">
    <property type="entry name" value="UPF0473"/>
</dbReference>
<reference evidence="3" key="1">
    <citation type="journal article" date="2021" name="PeerJ">
        <title>Extensive microbial diversity within the chicken gut microbiome revealed by metagenomics and culture.</title>
        <authorList>
            <person name="Gilroy R."/>
            <person name="Ravi A."/>
            <person name="Getino M."/>
            <person name="Pursley I."/>
            <person name="Horton D.L."/>
            <person name="Alikhan N.F."/>
            <person name="Baker D."/>
            <person name="Gharbi K."/>
            <person name="Hall N."/>
            <person name="Watson M."/>
            <person name="Adriaenssens E.M."/>
            <person name="Foster-Nyarko E."/>
            <person name="Jarju S."/>
            <person name="Secka A."/>
            <person name="Antonio M."/>
            <person name="Oren A."/>
            <person name="Chaudhuri R.R."/>
            <person name="La Ragione R."/>
            <person name="Hildebrand F."/>
            <person name="Pallen M.J."/>
        </authorList>
    </citation>
    <scope>NUCLEOTIDE SEQUENCE</scope>
    <source>
        <strain evidence="3">ChiGjej1B1-14440</strain>
    </source>
</reference>
<proteinExistence type="inferred from homology"/>
<name>A0A9D2BMB9_9FIRM</name>
<dbReference type="EMBL" id="DXET01000187">
    <property type="protein sequence ID" value="HIX82000.1"/>
    <property type="molecule type" value="Genomic_DNA"/>
</dbReference>
<dbReference type="HAMAP" id="MF_01448">
    <property type="entry name" value="UPF0473"/>
    <property type="match status" value="1"/>
</dbReference>
<accession>A0A9D2BMB9</accession>
<sequence length="131" mass="15248">MEANKIQVIDDQGNEKEFEVLFTFNNDELNKQYVLYYDASLDEPSVYASIYDETGQLFPIETPEEWELVEEVFQSFMGEQQNNHECCHGGNGCHHHDEKDHECCHGQGHGDHECCHNHENEEECCHNSKNN</sequence>